<feature type="non-terminal residue" evidence="1">
    <location>
        <position position="1"/>
    </location>
</feature>
<dbReference type="RefSeq" id="WP_210421563.1">
    <property type="nucleotide sequence ID" value="NZ_NWTC01000028.1"/>
</dbReference>
<comment type="caution">
    <text evidence="1">The sequence shown here is derived from an EMBL/GenBank/DDBJ whole genome shotgun (WGS) entry which is preliminary data.</text>
</comment>
<evidence type="ECO:0000313" key="2">
    <source>
        <dbReference type="Proteomes" id="UP000220353"/>
    </source>
</evidence>
<reference evidence="1 2" key="1">
    <citation type="submission" date="2017-09" db="EMBL/GenBank/DDBJ databases">
        <title>Comparative genomics of rhizobia isolated from Phaseolus vulgaris in China.</title>
        <authorList>
            <person name="Tong W."/>
        </authorList>
    </citation>
    <scope>NUCLEOTIDE SEQUENCE [LARGE SCALE GENOMIC DNA]</scope>
    <source>
        <strain evidence="1 2">PCH1</strain>
    </source>
</reference>
<dbReference type="Proteomes" id="UP000220353">
    <property type="component" value="Unassembled WGS sequence"/>
</dbReference>
<organism evidence="1 2">
    <name type="scientific">Rhizobium fredii</name>
    <name type="common">Sinorhizobium fredii</name>
    <dbReference type="NCBI Taxonomy" id="380"/>
    <lineage>
        <taxon>Bacteria</taxon>
        <taxon>Pseudomonadati</taxon>
        <taxon>Pseudomonadota</taxon>
        <taxon>Alphaproteobacteria</taxon>
        <taxon>Hyphomicrobiales</taxon>
        <taxon>Rhizobiaceae</taxon>
        <taxon>Sinorhizobium/Ensifer group</taxon>
        <taxon>Sinorhizobium</taxon>
    </lineage>
</organism>
<dbReference type="AlphaFoldDB" id="A0A2A6LRH9"/>
<sequence length="72" mass="8005">QADPFPAPSGKHGDRRSYTTPWDMITVFNKNSDLWLRQTIDRALSSGSIWEVHDANQMAGVGAQTFRPSATN</sequence>
<dbReference type="EMBL" id="NWTC01000028">
    <property type="protein sequence ID" value="PDT44739.1"/>
    <property type="molecule type" value="Genomic_DNA"/>
</dbReference>
<evidence type="ECO:0000313" key="1">
    <source>
        <dbReference type="EMBL" id="PDT44739.1"/>
    </source>
</evidence>
<accession>A0A2A6LRH9</accession>
<protein>
    <submittedName>
        <fullName evidence="1">Uncharacterized protein</fullName>
    </submittedName>
</protein>
<proteinExistence type="predicted"/>
<gene>
    <name evidence="1" type="ORF">CO661_26970</name>
</gene>
<name>A0A2A6LRH9_RHIFR</name>